<evidence type="ECO:0000313" key="3">
    <source>
        <dbReference type="EMBL" id="QHB62797.1"/>
    </source>
</evidence>
<proteinExistence type="predicted"/>
<dbReference type="GO" id="GO:0003677">
    <property type="term" value="F:DNA binding"/>
    <property type="evidence" value="ECO:0007669"/>
    <property type="project" value="UniProtKB-KW"/>
</dbReference>
<name>A0A6I6R0F6_BIFAD</name>
<organism evidence="3 4">
    <name type="scientific">Bifidobacterium adolescentis</name>
    <dbReference type="NCBI Taxonomy" id="1680"/>
    <lineage>
        <taxon>Bacteria</taxon>
        <taxon>Bacillati</taxon>
        <taxon>Actinomycetota</taxon>
        <taxon>Actinomycetes</taxon>
        <taxon>Bifidobacteriales</taxon>
        <taxon>Bifidobacteriaceae</taxon>
        <taxon>Bifidobacterium</taxon>
    </lineage>
</organism>
<evidence type="ECO:0000259" key="2">
    <source>
        <dbReference type="Pfam" id="PF07282"/>
    </source>
</evidence>
<dbReference type="Pfam" id="PF07282">
    <property type="entry name" value="Cas12f1-like_TNB"/>
    <property type="match status" value="1"/>
</dbReference>
<accession>A0A6I6R0F6</accession>
<sequence>MSLSVEALALRNKKIKESGKATRKRRKTQVCRAFTCKVDYRKLKSEQRKALSELFRDAKHLYNDCVTSDSVFTYVPSREVTVRMKDGSTEPRTLDRIGAQMTQGVVQQTKDNMRALAALKKKGYEVGALKPVKSFDSIPLKQPGRTYRLRGNYIRINRIPGLMRLTGMKQLDGWEIGPAKLLRKASGYYVAFSCFKDKTAYEKEQPYTPAPVNPIGGVDAGLKDEIVESDGTKTTRRYPDSRKARYWARRMSKRDKSSRGWWKANRAYRMEHERLAARRKHAAIEESQRLTRKYATLVIQNEQIRTWNKNKGYARGGRKIHAGILGRLYANLKQQQNVIILDKWQPTTSWCRNCGRRTPCPVNLRTYTCAYCGVREDRDQHAALNMTVLRLAPLSHTDLRKARDIPIGPYQGNGITFR</sequence>
<protein>
    <submittedName>
        <fullName evidence="3">Transposase</fullName>
    </submittedName>
</protein>
<reference evidence="3 4" key="1">
    <citation type="submission" date="2019-12" db="EMBL/GenBank/DDBJ databases">
        <title>Draft Genome Sequence of Bifidobacterium adolescentis ZJ2.</title>
        <authorList>
            <person name="Jin Z."/>
        </authorList>
    </citation>
    <scope>NUCLEOTIDE SEQUENCE [LARGE SCALE GENOMIC DNA]</scope>
    <source>
        <strain evidence="3 4">ZJ2</strain>
    </source>
</reference>
<gene>
    <name evidence="3" type="ORF">F3K97_05630</name>
</gene>
<keyword evidence="1" id="KW-0238">DNA-binding</keyword>
<evidence type="ECO:0000313" key="4">
    <source>
        <dbReference type="Proteomes" id="UP000464884"/>
    </source>
</evidence>
<dbReference type="RefSeq" id="WP_159140690.1">
    <property type="nucleotide sequence ID" value="NZ_CP047129.1"/>
</dbReference>
<dbReference type="InterPro" id="IPR010095">
    <property type="entry name" value="Cas12f1-like_TNB"/>
</dbReference>
<dbReference type="Proteomes" id="UP000464884">
    <property type="component" value="Chromosome"/>
</dbReference>
<dbReference type="AlphaFoldDB" id="A0A6I6R0F6"/>
<feature type="domain" description="Cas12f1-like TNB" evidence="2">
    <location>
        <begin position="334"/>
        <end position="386"/>
    </location>
</feature>
<dbReference type="EMBL" id="CP047129">
    <property type="protein sequence ID" value="QHB62797.1"/>
    <property type="molecule type" value="Genomic_DNA"/>
</dbReference>
<evidence type="ECO:0000256" key="1">
    <source>
        <dbReference type="ARBA" id="ARBA00023125"/>
    </source>
</evidence>